<comment type="function">
    <text evidence="1">Catalytic subunit of a heterodimeric structure-specific endonuclease that resolves DNA secondary structures generated during DNA repair and recombination. Has endonuclease activity towards branched DNA substrates, introducing single-strand cuts in duplex DNA close to junctions with ss-DNA.</text>
</comment>
<dbReference type="EC" id="3.1.-.-" evidence="1"/>
<dbReference type="GeneID" id="20324303"/>
<dbReference type="GO" id="GO:0033557">
    <property type="term" value="C:Slx1-Slx4 complex"/>
    <property type="evidence" value="ECO:0007669"/>
    <property type="project" value="UniProtKB-UniRule"/>
</dbReference>
<reference evidence="2 3" key="1">
    <citation type="submission" date="2013-11" db="EMBL/GenBank/DDBJ databases">
        <title>Opisthorchis viverrini - life in the bile duct.</title>
        <authorList>
            <person name="Young N.D."/>
            <person name="Nagarajan N."/>
            <person name="Lin S.J."/>
            <person name="Korhonen P.K."/>
            <person name="Jex A.R."/>
            <person name="Hall R.S."/>
            <person name="Safavi-Hemami H."/>
            <person name="Kaewkong W."/>
            <person name="Bertrand D."/>
            <person name="Gao S."/>
            <person name="Seet Q."/>
            <person name="Wongkham S."/>
            <person name="Teh B.T."/>
            <person name="Wongkham C."/>
            <person name="Intapan P.M."/>
            <person name="Maleewong W."/>
            <person name="Yang X."/>
            <person name="Hu M."/>
            <person name="Wang Z."/>
            <person name="Hofmann A."/>
            <person name="Sternberg P.W."/>
            <person name="Tan P."/>
            <person name="Wang J."/>
            <person name="Gasser R.B."/>
        </authorList>
    </citation>
    <scope>NUCLEOTIDE SEQUENCE [LARGE SCALE GENOMIC DNA]</scope>
</reference>
<dbReference type="GO" id="GO:0000724">
    <property type="term" value="P:double-strand break repair via homologous recombination"/>
    <property type="evidence" value="ECO:0007669"/>
    <property type="project" value="TreeGrafter"/>
</dbReference>
<dbReference type="GO" id="GO:0008821">
    <property type="term" value="F:crossover junction DNA endonuclease activity"/>
    <property type="evidence" value="ECO:0007669"/>
    <property type="project" value="TreeGrafter"/>
</dbReference>
<keyword evidence="1" id="KW-0234">DNA repair</keyword>
<keyword evidence="1" id="KW-0539">Nucleus</keyword>
<dbReference type="PANTHER" id="PTHR20208:SF10">
    <property type="entry name" value="STRUCTURE-SPECIFIC ENDONUCLEASE SUBUNIT SLX1"/>
    <property type="match status" value="1"/>
</dbReference>
<comment type="caution">
    <text evidence="1">Lacks conserved residue(s) required for the propagation of feature annotation.</text>
</comment>
<comment type="cofactor">
    <cofactor evidence="1">
        <name>a divalent metal cation</name>
        <dbReference type="ChEBI" id="CHEBI:60240"/>
    </cofactor>
</comment>
<dbReference type="AlphaFoldDB" id="A0A074ZEC6"/>
<keyword evidence="1" id="KW-0227">DNA damage</keyword>
<sequence>MNGLECFDDNSDFIHEETPGFFGCYILVSLNPTARGRTYIGFTVNPNRRIRQHNGGRIKGGAKSTAGRGPWDMVLIVHGFPNDISALRVRVALYKFLSFFPQFEWAWQNPNLSRRLAHLVSPRRPKESPFDYRFRVLSVMLSSGPWNRLGLIVRWINQRYFREFDGVCVPPLHMPIVFGPLHPGESKMPRDPLPQLKACGICSVEFSPSASPEEAVPLTCPALCPSGQWHMTCLARHLTARSADNGQESDYLIPLCGSCPACGSADLFWPNLIAQWKKRI</sequence>
<organism evidence="2 3">
    <name type="scientific">Opisthorchis viverrini</name>
    <name type="common">Southeast Asian liver fluke</name>
    <dbReference type="NCBI Taxonomy" id="6198"/>
    <lineage>
        <taxon>Eukaryota</taxon>
        <taxon>Metazoa</taxon>
        <taxon>Spiralia</taxon>
        <taxon>Lophotrochozoa</taxon>
        <taxon>Platyhelminthes</taxon>
        <taxon>Trematoda</taxon>
        <taxon>Digenea</taxon>
        <taxon>Opisthorchiida</taxon>
        <taxon>Opisthorchiata</taxon>
        <taxon>Opisthorchiidae</taxon>
        <taxon>Opisthorchis</taxon>
    </lineage>
</organism>
<dbReference type="Pfam" id="PF21202">
    <property type="entry name" value="SLX1_C"/>
    <property type="match status" value="1"/>
</dbReference>
<evidence type="ECO:0000313" key="3">
    <source>
        <dbReference type="Proteomes" id="UP000054324"/>
    </source>
</evidence>
<dbReference type="CDD" id="cd10455">
    <property type="entry name" value="GIY-YIG_SLX1"/>
    <property type="match status" value="1"/>
</dbReference>
<dbReference type="HAMAP" id="MF_03100">
    <property type="entry name" value="Endonuc_su_Slx1"/>
    <property type="match status" value="1"/>
</dbReference>
<gene>
    <name evidence="2" type="ORF">T265_10135</name>
</gene>
<dbReference type="InterPro" id="IPR035901">
    <property type="entry name" value="GIY-YIG_endonuc_sf"/>
</dbReference>
<dbReference type="KEGG" id="ovi:T265_10135"/>
<dbReference type="CTD" id="20324303"/>
<accession>A0A074ZEC6</accession>
<dbReference type="InterPro" id="IPR000305">
    <property type="entry name" value="GIY-YIG_endonuc"/>
</dbReference>
<keyword evidence="1" id="KW-0540">Nuclease</keyword>
<dbReference type="InterPro" id="IPR027520">
    <property type="entry name" value="Slx1"/>
</dbReference>
<keyword evidence="1" id="KW-0378">Hydrolase</keyword>
<dbReference type="PANTHER" id="PTHR20208">
    <property type="entry name" value="STRUCTURE-SPECIFIC ENDONUCLEASE SUBUNIT SLX1"/>
    <property type="match status" value="1"/>
</dbReference>
<proteinExistence type="inferred from homology"/>
<dbReference type="InterPro" id="IPR013083">
    <property type="entry name" value="Znf_RING/FYVE/PHD"/>
</dbReference>
<evidence type="ECO:0000256" key="1">
    <source>
        <dbReference type="HAMAP-Rule" id="MF_03100"/>
    </source>
</evidence>
<dbReference type="RefSeq" id="XP_009174678.1">
    <property type="nucleotide sequence ID" value="XM_009176414.1"/>
</dbReference>
<dbReference type="InterPro" id="IPR048749">
    <property type="entry name" value="SLX1_C"/>
</dbReference>
<dbReference type="GO" id="GO:0017108">
    <property type="term" value="F:5'-flap endonuclease activity"/>
    <property type="evidence" value="ECO:0007669"/>
    <property type="project" value="InterPro"/>
</dbReference>
<comment type="subunit">
    <text evidence="1">Forms a heterodimer with a member of the SLX4 family.</text>
</comment>
<keyword evidence="1" id="KW-0233">DNA recombination</keyword>
<dbReference type="OrthoDB" id="24645at2759"/>
<comment type="similarity">
    <text evidence="1">Belongs to the SLX1 family.</text>
</comment>
<comment type="subcellular location">
    <subcellularLocation>
        <location evidence="1">Nucleus</location>
    </subcellularLocation>
</comment>
<keyword evidence="3" id="KW-1185">Reference proteome</keyword>
<name>A0A074ZEC6_OPIVI</name>
<dbReference type="Proteomes" id="UP000054324">
    <property type="component" value="Unassembled WGS sequence"/>
</dbReference>
<dbReference type="Pfam" id="PF01541">
    <property type="entry name" value="GIY-YIG"/>
    <property type="match status" value="1"/>
</dbReference>
<dbReference type="PROSITE" id="PS50164">
    <property type="entry name" value="GIY_YIG"/>
    <property type="match status" value="1"/>
</dbReference>
<dbReference type="Gene3D" id="3.40.1440.10">
    <property type="entry name" value="GIY-YIG endonuclease"/>
    <property type="match status" value="1"/>
</dbReference>
<protein>
    <recommendedName>
        <fullName evidence="1">Structure-specific endonuclease subunit SLX1 homolog</fullName>
        <ecNumber evidence="1">3.1.-.-</ecNumber>
    </recommendedName>
</protein>
<dbReference type="STRING" id="6198.A0A074ZEC6"/>
<dbReference type="EMBL" id="KL596957">
    <property type="protein sequence ID" value="KER21565.1"/>
    <property type="molecule type" value="Genomic_DNA"/>
</dbReference>
<keyword evidence="1" id="KW-0255">Endonuclease</keyword>
<dbReference type="Gene3D" id="3.30.40.10">
    <property type="entry name" value="Zinc/RING finger domain, C3HC4 (zinc finger)"/>
    <property type="match status" value="1"/>
</dbReference>
<evidence type="ECO:0000313" key="2">
    <source>
        <dbReference type="EMBL" id="KER21565.1"/>
    </source>
</evidence>
<dbReference type="InterPro" id="IPR050381">
    <property type="entry name" value="SLX1_endonuclease"/>
</dbReference>